<dbReference type="GO" id="GO:0004478">
    <property type="term" value="F:methionine adenosyltransferase activity"/>
    <property type="evidence" value="ECO:0007669"/>
    <property type="project" value="UniProtKB-UniRule"/>
</dbReference>
<dbReference type="CDD" id="cd18079">
    <property type="entry name" value="S-AdoMet_synt"/>
    <property type="match status" value="1"/>
</dbReference>
<dbReference type="InterPro" id="IPR022629">
    <property type="entry name" value="S-AdoMet_synt_central"/>
</dbReference>
<feature type="binding site" evidence="10">
    <location>
        <position position="45"/>
    </location>
    <ligand>
        <name>K(+)</name>
        <dbReference type="ChEBI" id="CHEBI:29103"/>
    </ligand>
</feature>
<dbReference type="InterPro" id="IPR022630">
    <property type="entry name" value="S-AdoMet_synt_C"/>
</dbReference>
<dbReference type="GO" id="GO:0000287">
    <property type="term" value="F:magnesium ion binding"/>
    <property type="evidence" value="ECO:0007669"/>
    <property type="project" value="UniProtKB-UniRule"/>
</dbReference>
<comment type="similarity">
    <text evidence="2 10 12">Belongs to the AdoMet synthase family.</text>
</comment>
<evidence type="ECO:0000256" key="7">
    <source>
        <dbReference type="ARBA" id="ARBA00022840"/>
    </source>
</evidence>
<dbReference type="InterPro" id="IPR022631">
    <property type="entry name" value="ADOMET_SYNTHASE_CS"/>
</dbReference>
<feature type="binding site" description="in other chain" evidence="10">
    <location>
        <position position="58"/>
    </location>
    <ligand>
        <name>L-methionine</name>
        <dbReference type="ChEBI" id="CHEBI:57844"/>
        <note>ligand shared between two neighboring subunits</note>
    </ligand>
</feature>
<dbReference type="PROSITE" id="PS00376">
    <property type="entry name" value="ADOMET_SYNTHASE_1"/>
    <property type="match status" value="1"/>
</dbReference>
<keyword evidence="3 10" id="KW-0554">One-carbon metabolism</keyword>
<dbReference type="AlphaFoldDB" id="A0A402A2J6"/>
<comment type="function">
    <text evidence="10">Catalyzes the formation of S-adenosylmethionine (AdoMet) from methionine and ATP. The overall synthetic reaction is composed of two sequential steps, AdoMet formation and the subsequent tripolyphosphate hydrolysis which occurs prior to release of AdoMet from the enzyme.</text>
</comment>
<dbReference type="SUPFAM" id="SSF55973">
    <property type="entry name" value="S-adenosylmethionine synthetase"/>
    <property type="match status" value="3"/>
</dbReference>
<feature type="binding site" evidence="10">
    <location>
        <position position="257"/>
    </location>
    <ligand>
        <name>L-methionine</name>
        <dbReference type="ChEBI" id="CHEBI:57844"/>
        <note>ligand shared between two neighboring subunits</note>
    </ligand>
</feature>
<accession>A0A402A2J6</accession>
<evidence type="ECO:0000259" key="13">
    <source>
        <dbReference type="Pfam" id="PF00438"/>
    </source>
</evidence>
<feature type="region of interest" description="Flexible loop" evidence="10">
    <location>
        <begin position="101"/>
        <end position="111"/>
    </location>
</feature>
<feature type="binding site" description="in other chain" evidence="10">
    <location>
        <begin position="248"/>
        <end position="249"/>
    </location>
    <ligand>
        <name>ATP</name>
        <dbReference type="ChEBI" id="CHEBI:30616"/>
        <note>ligand shared between two neighboring subunits</note>
    </ligand>
</feature>
<dbReference type="PROSITE" id="PS00377">
    <property type="entry name" value="ADOMET_SYNTHASE_2"/>
    <property type="match status" value="1"/>
</dbReference>
<dbReference type="GO" id="GO:0006556">
    <property type="term" value="P:S-adenosylmethionine biosynthetic process"/>
    <property type="evidence" value="ECO:0007669"/>
    <property type="project" value="UniProtKB-UniRule"/>
</dbReference>
<dbReference type="UniPathway" id="UPA00315">
    <property type="reaction ID" value="UER00080"/>
</dbReference>
<evidence type="ECO:0000256" key="4">
    <source>
        <dbReference type="ARBA" id="ARBA00022679"/>
    </source>
</evidence>
<feature type="binding site" evidence="10">
    <location>
        <position position="284"/>
    </location>
    <ligand>
        <name>ATP</name>
        <dbReference type="ChEBI" id="CHEBI:30616"/>
        <note>ligand shared between two neighboring subunits</note>
    </ligand>
</feature>
<evidence type="ECO:0000256" key="9">
    <source>
        <dbReference type="ARBA" id="ARBA00022958"/>
    </source>
</evidence>
<evidence type="ECO:0000256" key="1">
    <source>
        <dbReference type="ARBA" id="ARBA00005224"/>
    </source>
</evidence>
<proteinExistence type="inferred from homology"/>
<evidence type="ECO:0000256" key="2">
    <source>
        <dbReference type="ARBA" id="ARBA00009685"/>
    </source>
</evidence>
<dbReference type="Pfam" id="PF02772">
    <property type="entry name" value="S-AdoMet_synt_M"/>
    <property type="match status" value="1"/>
</dbReference>
<keyword evidence="4 10" id="KW-0808">Transferase</keyword>
<dbReference type="InterPro" id="IPR022628">
    <property type="entry name" value="S-AdoMet_synt_N"/>
</dbReference>
<dbReference type="Gene3D" id="3.30.300.10">
    <property type="match status" value="3"/>
</dbReference>
<comment type="subcellular location">
    <subcellularLocation>
        <location evidence="10 11">Cytoplasm</location>
    </subcellularLocation>
</comment>
<dbReference type="GO" id="GO:0005524">
    <property type="term" value="F:ATP binding"/>
    <property type="evidence" value="ECO:0007669"/>
    <property type="project" value="UniProtKB-UniRule"/>
</dbReference>
<dbReference type="InterPro" id="IPR022636">
    <property type="entry name" value="S-AdoMet_synthetase_sfam"/>
</dbReference>
<feature type="binding site" evidence="10">
    <location>
        <position position="280"/>
    </location>
    <ligand>
        <name>ATP</name>
        <dbReference type="ChEBI" id="CHEBI:30616"/>
        <note>ligand shared between two neighboring subunits</note>
    </ligand>
</feature>
<dbReference type="FunFam" id="3.30.300.10:FF:000004">
    <property type="entry name" value="S-adenosylmethionine synthase"/>
    <property type="match status" value="1"/>
</dbReference>
<evidence type="ECO:0000259" key="14">
    <source>
        <dbReference type="Pfam" id="PF02772"/>
    </source>
</evidence>
<dbReference type="FunFam" id="3.30.300.10:FF:000003">
    <property type="entry name" value="S-adenosylmethionine synthase"/>
    <property type="match status" value="1"/>
</dbReference>
<comment type="cofactor">
    <cofactor evidence="10">
        <name>Mg(2+)</name>
        <dbReference type="ChEBI" id="CHEBI:18420"/>
    </cofactor>
    <text evidence="10">Binds 2 divalent ions per subunit.</text>
</comment>
<feature type="domain" description="S-adenosylmethionine synthetase C-terminal" evidence="15">
    <location>
        <begin position="252"/>
        <end position="389"/>
    </location>
</feature>
<feature type="binding site" description="in other chain" evidence="10">
    <location>
        <position position="101"/>
    </location>
    <ligand>
        <name>L-methionine</name>
        <dbReference type="ChEBI" id="CHEBI:57844"/>
        <note>ligand shared between two neighboring subunits</note>
    </ligand>
</feature>
<dbReference type="PIRSF" id="PIRSF000497">
    <property type="entry name" value="MAT"/>
    <property type="match status" value="1"/>
</dbReference>
<keyword evidence="10" id="KW-0963">Cytoplasm</keyword>
<evidence type="ECO:0000256" key="10">
    <source>
        <dbReference type="HAMAP-Rule" id="MF_00086"/>
    </source>
</evidence>
<dbReference type="Pfam" id="PF00438">
    <property type="entry name" value="S-AdoMet_synt_N"/>
    <property type="match status" value="1"/>
</dbReference>
<reference evidence="17" key="1">
    <citation type="submission" date="2018-12" db="EMBL/GenBank/DDBJ databases">
        <title>Tengunoibacter tsumagoiensis gen. nov., sp. nov., Dictyobacter kobayashii sp. nov., D. alpinus sp. nov., and D. joshuensis sp. nov. and description of Dictyobacteraceae fam. nov. within the order Ktedonobacterales isolated from Tengu-no-mugimeshi.</title>
        <authorList>
            <person name="Wang C.M."/>
            <person name="Zheng Y."/>
            <person name="Sakai Y."/>
            <person name="Toyoda A."/>
            <person name="Minakuchi Y."/>
            <person name="Abe K."/>
            <person name="Yokota A."/>
            <person name="Yabe S."/>
        </authorList>
    </citation>
    <scope>NUCLEOTIDE SEQUENCE [LARGE SCALE GENOMIC DNA]</scope>
    <source>
        <strain evidence="17">Uno3</strain>
    </source>
</reference>
<comment type="caution">
    <text evidence="16">The sequence shown here is derived from an EMBL/GenBank/DDBJ whole genome shotgun (WGS) entry which is preliminary data.</text>
</comment>
<dbReference type="NCBIfam" id="TIGR01034">
    <property type="entry name" value="metK"/>
    <property type="match status" value="1"/>
</dbReference>
<evidence type="ECO:0000313" key="17">
    <source>
        <dbReference type="Proteomes" id="UP000287352"/>
    </source>
</evidence>
<comment type="catalytic activity">
    <reaction evidence="10">
        <text>L-methionine + ATP + H2O = S-adenosyl-L-methionine + phosphate + diphosphate</text>
        <dbReference type="Rhea" id="RHEA:21080"/>
        <dbReference type="ChEBI" id="CHEBI:15377"/>
        <dbReference type="ChEBI" id="CHEBI:30616"/>
        <dbReference type="ChEBI" id="CHEBI:33019"/>
        <dbReference type="ChEBI" id="CHEBI:43474"/>
        <dbReference type="ChEBI" id="CHEBI:57844"/>
        <dbReference type="ChEBI" id="CHEBI:59789"/>
        <dbReference type="EC" id="2.5.1.6"/>
    </reaction>
</comment>
<sequence length="412" mass="44819">MRSPKTFFTSESVTEGHPDKLCDQISDAVLDAILAQDSSARVACETATTTGLVLVAGEITTSAWVDIPAVVRSTIEQVGYINADYGFDYRTCGVVTSIGKQSPDIDMGVSQALETRDAQLTDDELERIGAGDQGMMIGFACNETPELMPLPISLAHKLTRQLSQVRRKSWGGNGPMTYLRPDGKGQVTIQYENGRPVRVDTVVISTQHADYVDREQIRRDVLEYIIKPVVPEHLLDKETKIFVNPTGRFVTGGPMGDAGLTGRKIIVDTYGGMARHGGGAFSGKDPTKVDRSAAYAARHIAKNIVAAGLADRIELQIAYAIGVARPLSLFVETFGTGKVADEEIIRLINEHFDLRPAGIIQSLNLRRPIYQPTAAFGHFGRTDIDLPWEALNKVPMLRKGVGAYAGEHEALP</sequence>
<keyword evidence="7 10" id="KW-0067">ATP-binding</keyword>
<evidence type="ECO:0000259" key="15">
    <source>
        <dbReference type="Pfam" id="PF02773"/>
    </source>
</evidence>
<comment type="cofactor">
    <cofactor evidence="10">
        <name>K(+)</name>
        <dbReference type="ChEBI" id="CHEBI:29103"/>
    </cofactor>
    <text evidence="10">Binds 1 potassium ion per subunit.</text>
</comment>
<evidence type="ECO:0000256" key="12">
    <source>
        <dbReference type="RuleBase" id="RU004462"/>
    </source>
</evidence>
<feature type="binding site" description="in other chain" evidence="10">
    <location>
        <position position="17"/>
    </location>
    <ligand>
        <name>ATP</name>
        <dbReference type="ChEBI" id="CHEBI:30616"/>
        <note>ligand shared between two neighboring subunits</note>
    </ligand>
</feature>
<dbReference type="Pfam" id="PF02773">
    <property type="entry name" value="S-AdoMet_synt_C"/>
    <property type="match status" value="1"/>
</dbReference>
<organism evidence="16 17">
    <name type="scientific">Tengunoibacter tsumagoiensis</name>
    <dbReference type="NCBI Taxonomy" id="2014871"/>
    <lineage>
        <taxon>Bacteria</taxon>
        <taxon>Bacillati</taxon>
        <taxon>Chloroflexota</taxon>
        <taxon>Ktedonobacteria</taxon>
        <taxon>Ktedonobacterales</taxon>
        <taxon>Dictyobacteraceae</taxon>
        <taxon>Tengunoibacter</taxon>
    </lineage>
</organism>
<evidence type="ECO:0000256" key="11">
    <source>
        <dbReference type="RuleBase" id="RU000542"/>
    </source>
</evidence>
<evidence type="ECO:0000313" key="16">
    <source>
        <dbReference type="EMBL" id="GCE13269.1"/>
    </source>
</evidence>
<dbReference type="GO" id="GO:0005737">
    <property type="term" value="C:cytoplasm"/>
    <property type="evidence" value="ECO:0007669"/>
    <property type="project" value="UniProtKB-SubCell"/>
</dbReference>
<feature type="binding site" description="in other chain" evidence="10">
    <location>
        <begin position="263"/>
        <end position="264"/>
    </location>
    <ligand>
        <name>ATP</name>
        <dbReference type="ChEBI" id="CHEBI:30616"/>
        <note>ligand shared between two neighboring subunits</note>
    </ligand>
</feature>
<dbReference type="GO" id="GO:0006730">
    <property type="term" value="P:one-carbon metabolic process"/>
    <property type="evidence" value="ECO:0007669"/>
    <property type="project" value="UniProtKB-KW"/>
</dbReference>
<keyword evidence="6 10" id="KW-0547">Nucleotide-binding</keyword>
<dbReference type="OrthoDB" id="9801686at2"/>
<feature type="binding site" evidence="10">
    <location>
        <position position="19"/>
    </location>
    <ligand>
        <name>Mg(2+)</name>
        <dbReference type="ChEBI" id="CHEBI:18420"/>
    </ligand>
</feature>
<feature type="domain" description="S-adenosylmethionine synthetase N-terminal" evidence="13">
    <location>
        <begin position="6"/>
        <end position="103"/>
    </location>
</feature>
<name>A0A402A2J6_9CHLR</name>
<protein>
    <recommendedName>
        <fullName evidence="10">S-adenosylmethionine synthase</fullName>
        <shortName evidence="10">AdoMet synthase</shortName>
        <ecNumber evidence="10">2.5.1.6</ecNumber>
    </recommendedName>
    <alternativeName>
        <fullName evidence="10">MAT</fullName>
    </alternativeName>
    <alternativeName>
        <fullName evidence="10">Methionine adenosyltransferase</fullName>
    </alternativeName>
</protein>
<comment type="subunit">
    <text evidence="10">Homotetramer; dimer of dimers.</text>
</comment>
<dbReference type="Proteomes" id="UP000287352">
    <property type="component" value="Unassembled WGS sequence"/>
</dbReference>
<feature type="binding site" description="in other chain" evidence="10">
    <location>
        <position position="288"/>
    </location>
    <ligand>
        <name>L-methionine</name>
        <dbReference type="ChEBI" id="CHEBI:57844"/>
        <note>ligand shared between two neighboring subunits</note>
    </ligand>
</feature>
<evidence type="ECO:0000256" key="8">
    <source>
        <dbReference type="ARBA" id="ARBA00022842"/>
    </source>
</evidence>
<dbReference type="EC" id="2.5.1.6" evidence="10"/>
<gene>
    <name evidence="10 16" type="primary">metK</name>
    <name evidence="16" type="ORF">KTT_31280</name>
</gene>
<feature type="binding site" evidence="10">
    <location>
        <position position="257"/>
    </location>
    <ligand>
        <name>ATP</name>
        <dbReference type="ChEBI" id="CHEBI:30616"/>
        <note>ligand shared between two neighboring subunits</note>
    </ligand>
</feature>
<keyword evidence="17" id="KW-1185">Reference proteome</keyword>
<dbReference type="PANTHER" id="PTHR11964">
    <property type="entry name" value="S-ADENOSYLMETHIONINE SYNTHETASE"/>
    <property type="match status" value="1"/>
</dbReference>
<keyword evidence="9 10" id="KW-0630">Potassium</keyword>
<keyword evidence="5 10" id="KW-0479">Metal-binding</keyword>
<comment type="pathway">
    <text evidence="1 10">Amino-acid biosynthesis; S-adenosyl-L-methionine biosynthesis; S-adenosyl-L-methionine from L-methionine: step 1/1.</text>
</comment>
<feature type="domain" description="S-adenosylmethionine synthetase central" evidence="14">
    <location>
        <begin position="128"/>
        <end position="249"/>
    </location>
</feature>
<dbReference type="InterPro" id="IPR002133">
    <property type="entry name" value="S-AdoMet_synthetase"/>
</dbReference>
<dbReference type="RefSeq" id="WP_126581962.1">
    <property type="nucleotide sequence ID" value="NZ_BIFR01000001.1"/>
</dbReference>
<dbReference type="EMBL" id="BIFR01000001">
    <property type="protein sequence ID" value="GCE13269.1"/>
    <property type="molecule type" value="Genomic_DNA"/>
</dbReference>
<keyword evidence="8 10" id="KW-0460">Magnesium</keyword>
<dbReference type="HAMAP" id="MF_00086">
    <property type="entry name" value="S_AdoMet_synth1"/>
    <property type="match status" value="1"/>
</dbReference>
<evidence type="ECO:0000256" key="3">
    <source>
        <dbReference type="ARBA" id="ARBA00022563"/>
    </source>
</evidence>
<evidence type="ECO:0000256" key="6">
    <source>
        <dbReference type="ARBA" id="ARBA00022741"/>
    </source>
</evidence>
<feature type="binding site" description="in other chain" evidence="10">
    <location>
        <begin position="182"/>
        <end position="184"/>
    </location>
    <ligand>
        <name>ATP</name>
        <dbReference type="ChEBI" id="CHEBI:30616"/>
        <note>ligand shared between two neighboring subunits</note>
    </ligand>
</feature>
<evidence type="ECO:0000256" key="5">
    <source>
        <dbReference type="ARBA" id="ARBA00022723"/>
    </source>
</evidence>